<reference evidence="2" key="1">
    <citation type="submission" date="2018-11" db="EMBL/GenBank/DDBJ databases">
        <title>Proposal to divide the Flavobacteriaceae and reorganize its genera based on Amino Acid Identity values calculated from whole genome sequences.</title>
        <authorList>
            <person name="Nicholson A.C."/>
            <person name="Gulvik C.A."/>
            <person name="Whitney A.M."/>
            <person name="Humrighouse B.W."/>
            <person name="Bell M."/>
            <person name="Holmes B."/>
            <person name="Steigerwalt A.G."/>
            <person name="Villarma A."/>
            <person name="Sheth M."/>
            <person name="Batra D."/>
            <person name="Pryor J."/>
            <person name="Bernardet J.-F."/>
            <person name="Hugo C."/>
            <person name="Kampfer P."/>
            <person name="Newman J.D."/>
            <person name="McQuiston J.R."/>
        </authorList>
    </citation>
    <scope>NUCLEOTIDE SEQUENCE [LARGE SCALE GENOMIC DNA]</scope>
    <source>
        <strain evidence="2">G0081</strain>
    </source>
</reference>
<dbReference type="PANTHER" id="PTHR38733">
    <property type="entry name" value="PROTEIN MCRC"/>
    <property type="match status" value="1"/>
</dbReference>
<dbReference type="GO" id="GO:0004519">
    <property type="term" value="F:endonuclease activity"/>
    <property type="evidence" value="ECO:0007669"/>
    <property type="project" value="UniProtKB-KW"/>
</dbReference>
<evidence type="ECO:0000313" key="2">
    <source>
        <dbReference type="Proteomes" id="UP000270185"/>
    </source>
</evidence>
<dbReference type="KEGG" id="ccas:EIB73_05655"/>
<evidence type="ECO:0000313" key="1">
    <source>
        <dbReference type="EMBL" id="AZI32712.1"/>
    </source>
</evidence>
<dbReference type="Proteomes" id="UP000270185">
    <property type="component" value="Chromosome"/>
</dbReference>
<gene>
    <name evidence="1" type="ORF">EIB73_05655</name>
</gene>
<dbReference type="REBASE" id="284196">
    <property type="entry name" value="Cca81McrBCP"/>
</dbReference>
<dbReference type="Pfam" id="PF10117">
    <property type="entry name" value="McrBC"/>
    <property type="match status" value="1"/>
</dbReference>
<dbReference type="InterPro" id="IPR019292">
    <property type="entry name" value="McrC"/>
</dbReference>
<dbReference type="EMBL" id="CP034159">
    <property type="protein sequence ID" value="AZI32712.1"/>
    <property type="molecule type" value="Genomic_DNA"/>
</dbReference>
<dbReference type="PANTHER" id="PTHR38733:SF1">
    <property type="entry name" value="TYPE IV METHYL-DIRECTED RESTRICTION ENZYME ECOKMCRBC"/>
    <property type="match status" value="1"/>
</dbReference>
<dbReference type="AlphaFoldDB" id="A0A3G8XH42"/>
<organism evidence="1 2">
    <name type="scientific">Kaistella carnis</name>
    <dbReference type="NCBI Taxonomy" id="1241979"/>
    <lineage>
        <taxon>Bacteria</taxon>
        <taxon>Pseudomonadati</taxon>
        <taxon>Bacteroidota</taxon>
        <taxon>Flavobacteriia</taxon>
        <taxon>Flavobacteriales</taxon>
        <taxon>Weeksellaceae</taxon>
        <taxon>Chryseobacterium group</taxon>
        <taxon>Kaistella</taxon>
    </lineage>
</organism>
<keyword evidence="1" id="KW-0255">Endonuclease</keyword>
<dbReference type="RefSeq" id="WP_125023477.1">
    <property type="nucleotide sequence ID" value="NZ_CP034159.1"/>
</dbReference>
<sequence length="410" mass="48295">MNLKSIVRFEHEKLIFNLKNEDEKKLHDALENYYGNYSPFFKLIKNGVQFNEYVGVLQIGRTKIEILPKADKNGEEKWRGLLIDMIRTVWGFNVKSTGSSTLKLKSNSILDLYFELFINELELIFHRGLIKKYSQTDVNLQSLKGSLQFSKHISKNCTHQERFYVKYSHYDKDHLIHQILFKALNLINQINTTNSLKSKIGTLLLDFPEVSNIKISETVFSKINYDRKNIHYKTALEIAKLVLLNYHPDLSKGKNNVLALMFDMNSLWEQFIFMTLHKKMKTHQITSQVTKYFWKPTEGSLSKMRPDLILKNRITQETIVLDTKWKNLNGRNPSPEDLRQMYVYHKYYDATKTALVYPGEEHFIKRGNYFNTEIKAEISLKECSIVHVKTVDEIGFWQDEIVEQIKSFLR</sequence>
<name>A0A3G8XH42_9FLAO</name>
<protein>
    <submittedName>
        <fullName evidence="1">Restriction endonuclease</fullName>
    </submittedName>
</protein>
<keyword evidence="1" id="KW-0378">Hydrolase</keyword>
<keyword evidence="2" id="KW-1185">Reference proteome</keyword>
<accession>A0A3G8XH42</accession>
<keyword evidence="1" id="KW-0540">Nuclease</keyword>
<dbReference type="OrthoDB" id="307209at2"/>
<proteinExistence type="predicted"/>